<dbReference type="OrthoDB" id="294378at2759"/>
<dbReference type="RefSeq" id="XP_014469332.1">
    <property type="nucleotide sequence ID" value="XM_014613846.1"/>
</dbReference>
<protein>
    <submittedName>
        <fullName evidence="10">Uncharacterized protein LOC106741638</fullName>
    </submittedName>
</protein>
<name>A0A6P3WU08_DINQU</name>
<accession>A0A6P3WU08</accession>
<evidence type="ECO:0000313" key="10">
    <source>
        <dbReference type="RefSeq" id="XP_014469332.1"/>
    </source>
</evidence>
<dbReference type="KEGG" id="dqu:106741638"/>
<keyword evidence="7" id="KW-0206">Cytoskeleton</keyword>
<evidence type="ECO:0000256" key="1">
    <source>
        <dbReference type="ARBA" id="ARBA00004230"/>
    </source>
</evidence>
<keyword evidence="5" id="KW-0282">Flagellum</keyword>
<comment type="subcellular location">
    <subcellularLocation>
        <location evidence="1">Cell projection</location>
        <location evidence="1">Cilium</location>
        <location evidence="1">Flagellum</location>
    </subcellularLocation>
    <subcellularLocation>
        <location evidence="2">Cytoplasm</location>
        <location evidence="2">Cytoskeleton</location>
        <location evidence="2">Cilium axoneme</location>
    </subcellularLocation>
</comment>
<evidence type="ECO:0000256" key="4">
    <source>
        <dbReference type="ARBA" id="ARBA00022737"/>
    </source>
</evidence>
<evidence type="ECO:0000256" key="6">
    <source>
        <dbReference type="ARBA" id="ARBA00023069"/>
    </source>
</evidence>
<dbReference type="PANTHER" id="PTHR46613">
    <property type="entry name" value="RADIAL SPOKE HEAD 10 HOMOLOG B-RELATED"/>
    <property type="match status" value="1"/>
</dbReference>
<organism evidence="9 10">
    <name type="scientific">Dinoponera quadriceps</name>
    <name type="common">South American ant</name>
    <dbReference type="NCBI Taxonomy" id="609295"/>
    <lineage>
        <taxon>Eukaryota</taxon>
        <taxon>Metazoa</taxon>
        <taxon>Ecdysozoa</taxon>
        <taxon>Arthropoda</taxon>
        <taxon>Hexapoda</taxon>
        <taxon>Insecta</taxon>
        <taxon>Pterygota</taxon>
        <taxon>Neoptera</taxon>
        <taxon>Endopterygota</taxon>
        <taxon>Hymenoptera</taxon>
        <taxon>Apocrita</taxon>
        <taxon>Aculeata</taxon>
        <taxon>Formicoidea</taxon>
        <taxon>Formicidae</taxon>
        <taxon>Ponerinae</taxon>
        <taxon>Ponerini</taxon>
        <taxon>Dinoponera</taxon>
    </lineage>
</organism>
<evidence type="ECO:0000256" key="3">
    <source>
        <dbReference type="ARBA" id="ARBA00022490"/>
    </source>
</evidence>
<dbReference type="InterPro" id="IPR003409">
    <property type="entry name" value="MORN"/>
</dbReference>
<evidence type="ECO:0000256" key="2">
    <source>
        <dbReference type="ARBA" id="ARBA00004430"/>
    </source>
</evidence>
<dbReference type="Gene3D" id="2.20.110.10">
    <property type="entry name" value="Histone H3 K4-specific methyltransferase SET7/9 N-terminal domain"/>
    <property type="match status" value="1"/>
</dbReference>
<sequence>MGCEIKELDVKELQRKILCKCQKAEFLAPCYEEEDVCQEEDIEDIKALSMKDDKIVEEELPFEEILADKRRKYTAKEEWEGHFLRKKPSTIHKDDVEIDDNDIGEGEEIDDHFVSDTSLIKEGKDEGEEEAHVLSWRLSLPDEFADINFYNGNSYSGRISRKMMEGEGTYKWHDGVRYKGQFEQNRIQGRGLLGWTDDRWYEGDFVDGLRHGQGILIDKKHSRVHIGQWHTDTHKKV</sequence>
<proteinExistence type="predicted"/>
<evidence type="ECO:0000256" key="5">
    <source>
        <dbReference type="ARBA" id="ARBA00022846"/>
    </source>
</evidence>
<keyword evidence="4" id="KW-0677">Repeat</keyword>
<dbReference type="PANTHER" id="PTHR46613:SF1">
    <property type="entry name" value="RADIAL SPOKE HEAD 10 HOMOLOG B-RELATED"/>
    <property type="match status" value="1"/>
</dbReference>
<keyword evidence="3" id="KW-0963">Cytoplasm</keyword>
<keyword evidence="6" id="KW-0969">Cilium</keyword>
<evidence type="ECO:0000256" key="8">
    <source>
        <dbReference type="ARBA" id="ARBA00023273"/>
    </source>
</evidence>
<keyword evidence="8" id="KW-0966">Cell projection</keyword>
<evidence type="ECO:0000256" key="7">
    <source>
        <dbReference type="ARBA" id="ARBA00023212"/>
    </source>
</evidence>
<gene>
    <name evidence="10" type="primary">LOC106741638</name>
</gene>
<dbReference type="SMART" id="SM00698">
    <property type="entry name" value="MORN"/>
    <property type="match status" value="3"/>
</dbReference>
<dbReference type="Pfam" id="PF02493">
    <property type="entry name" value="MORN"/>
    <property type="match status" value="3"/>
</dbReference>
<dbReference type="GO" id="GO:0005930">
    <property type="term" value="C:axoneme"/>
    <property type="evidence" value="ECO:0007669"/>
    <property type="project" value="UniProtKB-SubCell"/>
</dbReference>
<dbReference type="GeneID" id="106741638"/>
<evidence type="ECO:0000313" key="9">
    <source>
        <dbReference type="Proteomes" id="UP000515204"/>
    </source>
</evidence>
<dbReference type="Proteomes" id="UP000515204">
    <property type="component" value="Unplaced"/>
</dbReference>
<dbReference type="SUPFAM" id="SSF82185">
    <property type="entry name" value="Histone H3 K4-specific methyltransferase SET7/9 N-terminal domain"/>
    <property type="match status" value="1"/>
</dbReference>
<keyword evidence="9" id="KW-1185">Reference proteome</keyword>
<dbReference type="AlphaFoldDB" id="A0A6P3WU08"/>
<reference evidence="10" key="1">
    <citation type="submission" date="2025-08" db="UniProtKB">
        <authorList>
            <consortium name="RefSeq"/>
        </authorList>
    </citation>
    <scope>IDENTIFICATION</scope>
</reference>
<dbReference type="GO" id="GO:0031514">
    <property type="term" value="C:motile cilium"/>
    <property type="evidence" value="ECO:0007669"/>
    <property type="project" value="UniProtKB-SubCell"/>
</dbReference>